<sequence length="375" mass="39542">MTTHVHDGVDTAEAELRAAEADEGAALTMRLLASLTPALELLTVELGLRHGIYASIDQAGAVTSAELSAQTGITERQLREWLDQQAIAGILLADSGEPRRYRLPGAFRPVLLDPTSPLHGAGLAEMFAGIAETFDDVAATFPHGGAVRYADFGPAVRHGLETIYRPGYTHALPLWMEALPDITARLEAGGTILDAGCGTGWSSVALAQRFPRARVIGVDLDEASIDEARRHAAASGVGDRVSFACLDATDAGAISRVVDGEVALVTVFLALHDMRDPRRGLAALSSTLEPGGAILIGDAQVSDEFVAPGTDTDRMFSAFSVLHCLPATLAEGGGHAHGTVLRAPSVIAWGRDVGLAHARQLPIEHPAWSFYRLNA</sequence>
<dbReference type="GO" id="GO:0061542">
    <property type="term" value="F:3-demethylubiquinol 3-O-methyltransferase activity"/>
    <property type="evidence" value="ECO:0007669"/>
    <property type="project" value="UniProtKB-EC"/>
</dbReference>
<dbReference type="EMBL" id="JBHTII010000002">
    <property type="protein sequence ID" value="MFD0791357.1"/>
    <property type="molecule type" value="Genomic_DNA"/>
</dbReference>
<dbReference type="RefSeq" id="WP_204979125.1">
    <property type="nucleotide sequence ID" value="NZ_JBHTII010000002.1"/>
</dbReference>
<keyword evidence="3" id="KW-0808">Transferase</keyword>
<dbReference type="EC" id="2.1.1.222" evidence="3"/>
<dbReference type="EC" id="2.1.1.64" evidence="3"/>
<keyword evidence="3" id="KW-0489">Methyltransferase</keyword>
<gene>
    <name evidence="3" type="ORF">ACFQ0P_13200</name>
</gene>
<protein>
    <submittedName>
        <fullName evidence="3">Class I SAM-dependent methyltransferase</fullName>
        <ecNumber evidence="3">2.1.1.222</ecNumber>
        <ecNumber evidence="3">2.1.1.64</ecNumber>
    </submittedName>
</protein>
<dbReference type="GO" id="GO:0032259">
    <property type="term" value="P:methylation"/>
    <property type="evidence" value="ECO:0007669"/>
    <property type="project" value="UniProtKB-KW"/>
</dbReference>
<dbReference type="PANTHER" id="PTHR45128">
    <property type="entry name" value="METHYLTRANSFERASE TYPE 11"/>
    <property type="match status" value="1"/>
</dbReference>
<organism evidence="3 4">
    <name type="scientific">Microbacterium insulae</name>
    <dbReference type="NCBI Taxonomy" id="483014"/>
    <lineage>
        <taxon>Bacteria</taxon>
        <taxon>Bacillati</taxon>
        <taxon>Actinomycetota</taxon>
        <taxon>Actinomycetes</taxon>
        <taxon>Micrococcales</taxon>
        <taxon>Microbacteriaceae</taxon>
        <taxon>Microbacterium</taxon>
    </lineage>
</organism>
<comment type="caution">
    <text evidence="3">The sequence shown here is derived from an EMBL/GenBank/DDBJ whole genome shotgun (WGS) entry which is preliminary data.</text>
</comment>
<evidence type="ECO:0000313" key="3">
    <source>
        <dbReference type="EMBL" id="MFD0791357.1"/>
    </source>
</evidence>
<evidence type="ECO:0000313" key="4">
    <source>
        <dbReference type="Proteomes" id="UP001597055"/>
    </source>
</evidence>
<name>A0ABW3AK65_9MICO</name>
<dbReference type="PANTHER" id="PTHR45128:SF2">
    <property type="entry name" value="METHYLTRANSFERASE DOMAIN-CONTAINING PROTEIN"/>
    <property type="match status" value="1"/>
</dbReference>
<dbReference type="InterPro" id="IPR041698">
    <property type="entry name" value="Methyltransf_25"/>
</dbReference>
<dbReference type="Proteomes" id="UP001597055">
    <property type="component" value="Unassembled WGS sequence"/>
</dbReference>
<dbReference type="InterPro" id="IPR048711">
    <property type="entry name" value="WHD_Rv2258c"/>
</dbReference>
<feature type="domain" description="S-adenosylmethionine-dependent methyltransferase Rv2258c-like winged HTH" evidence="2">
    <location>
        <begin position="42"/>
        <end position="104"/>
    </location>
</feature>
<dbReference type="InterPro" id="IPR029063">
    <property type="entry name" value="SAM-dependent_MTases_sf"/>
</dbReference>
<dbReference type="Pfam" id="PF13649">
    <property type="entry name" value="Methyltransf_25"/>
    <property type="match status" value="1"/>
</dbReference>
<dbReference type="GO" id="GO:0102208">
    <property type="term" value="F:2-polyprenyl-6-hydroxyphenol methylase activity"/>
    <property type="evidence" value="ECO:0007669"/>
    <property type="project" value="UniProtKB-EC"/>
</dbReference>
<dbReference type="Gene3D" id="3.40.50.150">
    <property type="entry name" value="Vaccinia Virus protein VP39"/>
    <property type="match status" value="1"/>
</dbReference>
<feature type="domain" description="Methyltransferase" evidence="1">
    <location>
        <begin position="192"/>
        <end position="292"/>
    </location>
</feature>
<proteinExistence type="predicted"/>
<dbReference type="SUPFAM" id="SSF53335">
    <property type="entry name" value="S-adenosyl-L-methionine-dependent methyltransferases"/>
    <property type="match status" value="1"/>
</dbReference>
<dbReference type="CDD" id="cd02440">
    <property type="entry name" value="AdoMet_MTases"/>
    <property type="match status" value="1"/>
</dbReference>
<dbReference type="Pfam" id="PF21320">
    <property type="entry name" value="WHD_Rv2258c"/>
    <property type="match status" value="1"/>
</dbReference>
<keyword evidence="4" id="KW-1185">Reference proteome</keyword>
<dbReference type="InterPro" id="IPR053173">
    <property type="entry name" value="SAM-binding_MTase"/>
</dbReference>
<evidence type="ECO:0000259" key="1">
    <source>
        <dbReference type="Pfam" id="PF13649"/>
    </source>
</evidence>
<reference evidence="4" key="1">
    <citation type="journal article" date="2019" name="Int. J. Syst. Evol. Microbiol.">
        <title>The Global Catalogue of Microorganisms (GCM) 10K type strain sequencing project: providing services to taxonomists for standard genome sequencing and annotation.</title>
        <authorList>
            <consortium name="The Broad Institute Genomics Platform"/>
            <consortium name="The Broad Institute Genome Sequencing Center for Infectious Disease"/>
            <person name="Wu L."/>
            <person name="Ma J."/>
        </authorList>
    </citation>
    <scope>NUCLEOTIDE SEQUENCE [LARGE SCALE GENOMIC DNA]</scope>
    <source>
        <strain evidence="4">CCUG 54523</strain>
    </source>
</reference>
<evidence type="ECO:0000259" key="2">
    <source>
        <dbReference type="Pfam" id="PF21320"/>
    </source>
</evidence>
<accession>A0ABW3AK65</accession>